<proteinExistence type="predicted"/>
<dbReference type="EMBL" id="KN833051">
    <property type="protein sequence ID" value="KIM75069.1"/>
    <property type="molecule type" value="Genomic_DNA"/>
</dbReference>
<keyword evidence="2" id="KW-1185">Reference proteome</keyword>
<evidence type="ECO:0000313" key="2">
    <source>
        <dbReference type="Proteomes" id="UP000054166"/>
    </source>
</evidence>
<name>A0A0C3F4S9_PILCF</name>
<reference evidence="1 2" key="1">
    <citation type="submission" date="2014-04" db="EMBL/GenBank/DDBJ databases">
        <authorList>
            <consortium name="DOE Joint Genome Institute"/>
            <person name="Kuo A."/>
            <person name="Tarkka M."/>
            <person name="Buscot F."/>
            <person name="Kohler A."/>
            <person name="Nagy L.G."/>
            <person name="Floudas D."/>
            <person name="Copeland A."/>
            <person name="Barry K.W."/>
            <person name="Cichocki N."/>
            <person name="Veneault-Fourrey C."/>
            <person name="LaButti K."/>
            <person name="Lindquist E.A."/>
            <person name="Lipzen A."/>
            <person name="Lundell T."/>
            <person name="Morin E."/>
            <person name="Murat C."/>
            <person name="Sun H."/>
            <person name="Tunlid A."/>
            <person name="Henrissat B."/>
            <person name="Grigoriev I.V."/>
            <person name="Hibbett D.S."/>
            <person name="Martin F."/>
            <person name="Nordberg H.P."/>
            <person name="Cantor M.N."/>
            <person name="Hua S.X."/>
        </authorList>
    </citation>
    <scope>NUCLEOTIDE SEQUENCE [LARGE SCALE GENOMIC DNA]</scope>
    <source>
        <strain evidence="1 2">F 1598</strain>
    </source>
</reference>
<gene>
    <name evidence="1" type="ORF">PILCRDRAFT_827630</name>
</gene>
<dbReference type="AlphaFoldDB" id="A0A0C3F4S9"/>
<reference evidence="2" key="2">
    <citation type="submission" date="2015-01" db="EMBL/GenBank/DDBJ databases">
        <title>Evolutionary Origins and Diversification of the Mycorrhizal Mutualists.</title>
        <authorList>
            <consortium name="DOE Joint Genome Institute"/>
            <consortium name="Mycorrhizal Genomics Consortium"/>
            <person name="Kohler A."/>
            <person name="Kuo A."/>
            <person name="Nagy L.G."/>
            <person name="Floudas D."/>
            <person name="Copeland A."/>
            <person name="Barry K.W."/>
            <person name="Cichocki N."/>
            <person name="Veneault-Fourrey C."/>
            <person name="LaButti K."/>
            <person name="Lindquist E.A."/>
            <person name="Lipzen A."/>
            <person name="Lundell T."/>
            <person name="Morin E."/>
            <person name="Murat C."/>
            <person name="Riley R."/>
            <person name="Ohm R."/>
            <person name="Sun H."/>
            <person name="Tunlid A."/>
            <person name="Henrissat B."/>
            <person name="Grigoriev I.V."/>
            <person name="Hibbett D.S."/>
            <person name="Martin F."/>
        </authorList>
    </citation>
    <scope>NUCLEOTIDE SEQUENCE [LARGE SCALE GENOMIC DNA]</scope>
    <source>
        <strain evidence="2">F 1598</strain>
    </source>
</reference>
<evidence type="ECO:0000313" key="1">
    <source>
        <dbReference type="EMBL" id="KIM75069.1"/>
    </source>
</evidence>
<dbReference type="InParanoid" id="A0A0C3F4S9"/>
<dbReference type="HOGENOM" id="CLU_2543396_0_0_1"/>
<accession>A0A0C3F4S9</accession>
<protein>
    <submittedName>
        <fullName evidence="1">Uncharacterized protein</fullName>
    </submittedName>
</protein>
<sequence length="83" mass="9253">MYPSSTSCSTPHNIDCVRIDNDRCQACFAGLLGYVLFRSLGWAHHNHDWIQGNTSFPIARVSSAAISRTTELGTLIFPTRRVL</sequence>
<dbReference type="Proteomes" id="UP000054166">
    <property type="component" value="Unassembled WGS sequence"/>
</dbReference>
<organism evidence="1 2">
    <name type="scientific">Piloderma croceum (strain F 1598)</name>
    <dbReference type="NCBI Taxonomy" id="765440"/>
    <lineage>
        <taxon>Eukaryota</taxon>
        <taxon>Fungi</taxon>
        <taxon>Dikarya</taxon>
        <taxon>Basidiomycota</taxon>
        <taxon>Agaricomycotina</taxon>
        <taxon>Agaricomycetes</taxon>
        <taxon>Agaricomycetidae</taxon>
        <taxon>Atheliales</taxon>
        <taxon>Atheliaceae</taxon>
        <taxon>Piloderma</taxon>
    </lineage>
</organism>